<reference evidence="3" key="1">
    <citation type="journal article" date="2010" name="Nat. Biotechnol.">
        <title>Draft genome sequence of the oilseed species Ricinus communis.</title>
        <authorList>
            <person name="Chan A.P."/>
            <person name="Crabtree J."/>
            <person name="Zhao Q."/>
            <person name="Lorenzi H."/>
            <person name="Orvis J."/>
            <person name="Puiu D."/>
            <person name="Melake-Berhan A."/>
            <person name="Jones K.M."/>
            <person name="Redman J."/>
            <person name="Chen G."/>
            <person name="Cahoon E.B."/>
            <person name="Gedil M."/>
            <person name="Stanke M."/>
            <person name="Haas B.J."/>
            <person name="Wortman J.R."/>
            <person name="Fraser-Liggett C.M."/>
            <person name="Ravel J."/>
            <person name="Rabinowicz P.D."/>
        </authorList>
    </citation>
    <scope>NUCLEOTIDE SEQUENCE [LARGE SCALE GENOMIC DNA]</scope>
    <source>
        <strain evidence="3">cv. Hale</strain>
    </source>
</reference>
<dbReference type="InParanoid" id="B9TEL1"/>
<gene>
    <name evidence="2" type="ORF">RCOM_1821750</name>
</gene>
<evidence type="ECO:0000313" key="2">
    <source>
        <dbReference type="EMBL" id="EEF25702.1"/>
    </source>
</evidence>
<sequence>MGAGTKYVEGLISYIVRIAGEHSVTPMRMLKKIYAVQNPDIARVMYPSFFNQYSSTVNGLGKYAKLFVGDTESLTGASDLRHTTLLPLSDLLPSTGCGLLEGHPKWCPECLSEMLLVHGQSYRPLIWSLKLYRACTTHKMPLVDICPHCNRVQPFIMRFPDLSRCAYCYKGLNVRVAEEDVEFTGFDCWIFNALEDLVSNISALDQVASANSFSDFIRR</sequence>
<evidence type="ECO:0000313" key="3">
    <source>
        <dbReference type="Proteomes" id="UP000008311"/>
    </source>
</evidence>
<dbReference type="Pfam" id="PF06527">
    <property type="entry name" value="TniQ"/>
    <property type="match status" value="1"/>
</dbReference>
<feature type="non-terminal residue" evidence="2">
    <location>
        <position position="219"/>
    </location>
</feature>
<dbReference type="InterPro" id="IPR009492">
    <property type="entry name" value="TniQ"/>
</dbReference>
<dbReference type="Proteomes" id="UP000008311">
    <property type="component" value="Unassembled WGS sequence"/>
</dbReference>
<name>B9TEL1_RICCO</name>
<protein>
    <recommendedName>
        <fullName evidence="1">TniQ domain-containing protein</fullName>
    </recommendedName>
</protein>
<accession>B9TEL1</accession>
<organism evidence="2 3">
    <name type="scientific">Ricinus communis</name>
    <name type="common">Castor bean</name>
    <dbReference type="NCBI Taxonomy" id="3988"/>
    <lineage>
        <taxon>Eukaryota</taxon>
        <taxon>Viridiplantae</taxon>
        <taxon>Streptophyta</taxon>
        <taxon>Embryophyta</taxon>
        <taxon>Tracheophyta</taxon>
        <taxon>Spermatophyta</taxon>
        <taxon>Magnoliopsida</taxon>
        <taxon>eudicotyledons</taxon>
        <taxon>Gunneridae</taxon>
        <taxon>Pentapetalae</taxon>
        <taxon>rosids</taxon>
        <taxon>fabids</taxon>
        <taxon>Malpighiales</taxon>
        <taxon>Euphorbiaceae</taxon>
        <taxon>Acalyphoideae</taxon>
        <taxon>Acalypheae</taxon>
        <taxon>Ricinus</taxon>
    </lineage>
</organism>
<dbReference type="EMBL" id="EQ979083">
    <property type="protein sequence ID" value="EEF25702.1"/>
    <property type="molecule type" value="Genomic_DNA"/>
</dbReference>
<evidence type="ECO:0000259" key="1">
    <source>
        <dbReference type="Pfam" id="PF06527"/>
    </source>
</evidence>
<keyword evidence="3" id="KW-1185">Reference proteome</keyword>
<feature type="domain" description="TniQ" evidence="1">
    <location>
        <begin position="5"/>
        <end position="142"/>
    </location>
</feature>
<dbReference type="AlphaFoldDB" id="B9TEL1"/>
<proteinExistence type="predicted"/>